<gene>
    <name evidence="1" type="ORF">DFR71_6148</name>
</gene>
<dbReference type="Proteomes" id="UP000294856">
    <property type="component" value="Unassembled WGS sequence"/>
</dbReference>
<protein>
    <submittedName>
        <fullName evidence="1">Uncharacterized protein</fullName>
    </submittedName>
</protein>
<organism evidence="1 2">
    <name type="scientific">Nocardia alba</name>
    <dbReference type="NCBI Taxonomy" id="225051"/>
    <lineage>
        <taxon>Bacteria</taxon>
        <taxon>Bacillati</taxon>
        <taxon>Actinomycetota</taxon>
        <taxon>Actinomycetes</taxon>
        <taxon>Mycobacteriales</taxon>
        <taxon>Nocardiaceae</taxon>
        <taxon>Nocardia</taxon>
    </lineage>
</organism>
<accession>A0A4R1F7H8</accession>
<evidence type="ECO:0000313" key="1">
    <source>
        <dbReference type="EMBL" id="TCJ90257.1"/>
    </source>
</evidence>
<evidence type="ECO:0000313" key="2">
    <source>
        <dbReference type="Proteomes" id="UP000294856"/>
    </source>
</evidence>
<dbReference type="STRING" id="1210063.GCA_001612665_06451"/>
<dbReference type="EMBL" id="SMFR01000007">
    <property type="protein sequence ID" value="TCJ90257.1"/>
    <property type="molecule type" value="Genomic_DNA"/>
</dbReference>
<comment type="caution">
    <text evidence="1">The sequence shown here is derived from an EMBL/GenBank/DDBJ whole genome shotgun (WGS) entry which is preliminary data.</text>
</comment>
<name>A0A4R1F7H8_9NOCA</name>
<sequence>MSQPDQWLLSTVDRAGIAQRTEHAILIDDCFESYSYSESPRAGTKVEG</sequence>
<proteinExistence type="predicted"/>
<keyword evidence="2" id="KW-1185">Reference proteome</keyword>
<dbReference type="AlphaFoldDB" id="A0A4R1F7H8"/>
<reference evidence="1 2" key="1">
    <citation type="submission" date="2019-03" db="EMBL/GenBank/DDBJ databases">
        <title>Genomic Encyclopedia of Type Strains, Phase IV (KMG-IV): sequencing the most valuable type-strain genomes for metagenomic binning, comparative biology and taxonomic classification.</title>
        <authorList>
            <person name="Goeker M."/>
        </authorList>
    </citation>
    <scope>NUCLEOTIDE SEQUENCE [LARGE SCALE GENOMIC DNA]</scope>
    <source>
        <strain evidence="1 2">DSM 44684</strain>
    </source>
</reference>